<evidence type="ECO:0000256" key="6">
    <source>
        <dbReference type="ARBA" id="ARBA00022642"/>
    </source>
</evidence>
<dbReference type="Pfam" id="PF17767">
    <property type="entry name" value="NAPRTase_N"/>
    <property type="match status" value="1"/>
</dbReference>
<dbReference type="AlphaFoldDB" id="E6QMS3"/>
<dbReference type="SUPFAM" id="SSF51690">
    <property type="entry name" value="Nicotinate/Quinolinate PRTase C-terminal domain-like"/>
    <property type="match status" value="2"/>
</dbReference>
<dbReference type="InterPro" id="IPR040727">
    <property type="entry name" value="NAPRTase_N"/>
</dbReference>
<dbReference type="GO" id="GO:0005829">
    <property type="term" value="C:cytosol"/>
    <property type="evidence" value="ECO:0007669"/>
    <property type="project" value="TreeGrafter"/>
</dbReference>
<keyword evidence="5" id="KW-0436">Ligase</keyword>
<organism evidence="9">
    <name type="scientific">mine drainage metagenome</name>
    <dbReference type="NCBI Taxonomy" id="410659"/>
    <lineage>
        <taxon>unclassified sequences</taxon>
        <taxon>metagenomes</taxon>
        <taxon>ecological metagenomes</taxon>
    </lineage>
</organism>
<dbReference type="UniPathway" id="UPA00253">
    <property type="reaction ID" value="UER00457"/>
</dbReference>
<evidence type="ECO:0000256" key="2">
    <source>
        <dbReference type="ARBA" id="ARBA00010897"/>
    </source>
</evidence>
<evidence type="ECO:0000256" key="5">
    <source>
        <dbReference type="ARBA" id="ARBA00022598"/>
    </source>
</evidence>
<evidence type="ECO:0000256" key="3">
    <source>
        <dbReference type="ARBA" id="ARBA00013236"/>
    </source>
</evidence>
<evidence type="ECO:0000256" key="4">
    <source>
        <dbReference type="ARBA" id="ARBA00022553"/>
    </source>
</evidence>
<evidence type="ECO:0000259" key="7">
    <source>
        <dbReference type="Pfam" id="PF04095"/>
    </source>
</evidence>
<dbReference type="InterPro" id="IPR036068">
    <property type="entry name" value="Nicotinate_pribotase-like_C"/>
</dbReference>
<evidence type="ECO:0000313" key="9">
    <source>
        <dbReference type="EMBL" id="CBI08544.1"/>
    </source>
</evidence>
<proteinExistence type="inferred from homology"/>
<dbReference type="EC" id="6.3.4.21" evidence="3"/>
<dbReference type="EMBL" id="CABQ01000236">
    <property type="protein sequence ID" value="CBI08544.1"/>
    <property type="molecule type" value="Genomic_DNA"/>
</dbReference>
<comment type="caution">
    <text evidence="9">The sequence shown here is derived from an EMBL/GenBank/DDBJ whole genome shotgun (WGS) entry which is preliminary data.</text>
</comment>
<feature type="domain" description="Nicotinate/nicotinamide phosphoribosyltransferase" evidence="7">
    <location>
        <begin position="190"/>
        <end position="455"/>
    </location>
</feature>
<dbReference type="PANTHER" id="PTHR11098">
    <property type="entry name" value="NICOTINATE PHOSPHORIBOSYLTRANSFERASE"/>
    <property type="match status" value="1"/>
</dbReference>
<dbReference type="NCBIfam" id="NF003704">
    <property type="entry name" value="PRK05321.1"/>
    <property type="match status" value="1"/>
</dbReference>
<dbReference type="PANTHER" id="PTHR11098:SF1">
    <property type="entry name" value="NICOTINATE PHOSPHORIBOSYLTRANSFERASE"/>
    <property type="match status" value="1"/>
</dbReference>
<dbReference type="SUPFAM" id="SSF54675">
    <property type="entry name" value="Nicotinate/Quinolinate PRTase N-terminal domain-like"/>
    <property type="match status" value="1"/>
</dbReference>
<keyword evidence="9" id="KW-0808">Transferase</keyword>
<dbReference type="HAMAP" id="MF_00570">
    <property type="entry name" value="NAPRTase"/>
    <property type="match status" value="1"/>
</dbReference>
<dbReference type="InterPro" id="IPR007229">
    <property type="entry name" value="Nic_PRibTrfase-Fam"/>
</dbReference>
<evidence type="ECO:0000259" key="8">
    <source>
        <dbReference type="Pfam" id="PF17767"/>
    </source>
</evidence>
<accession>E6QMS3</accession>
<keyword evidence="9" id="KW-0328">Glycosyltransferase</keyword>
<dbReference type="InterPro" id="IPR041525">
    <property type="entry name" value="N/Namide_PRibTrfase"/>
</dbReference>
<reference evidence="9" key="1">
    <citation type="submission" date="2009-10" db="EMBL/GenBank/DDBJ databases">
        <title>Diversity of trophic interactions inside an arsenic-rich microbial ecosystem.</title>
        <authorList>
            <person name="Bertin P.N."/>
            <person name="Heinrich-Salmeron A."/>
            <person name="Pelletier E."/>
            <person name="Goulhen-Chollet F."/>
            <person name="Arsene-Ploetze F."/>
            <person name="Gallien S."/>
            <person name="Calteau A."/>
            <person name="Vallenet D."/>
            <person name="Casiot C."/>
            <person name="Chane-Woon-Ming B."/>
            <person name="Giloteaux L."/>
            <person name="Barakat M."/>
            <person name="Bonnefoy V."/>
            <person name="Bruneel O."/>
            <person name="Chandler M."/>
            <person name="Cleiss J."/>
            <person name="Duran R."/>
            <person name="Elbaz-Poulichet F."/>
            <person name="Fonknechten N."/>
            <person name="Lauga B."/>
            <person name="Mornico D."/>
            <person name="Ortet P."/>
            <person name="Schaeffer C."/>
            <person name="Siguier P."/>
            <person name="Alexander Thil Smith A."/>
            <person name="Van Dorsselaer A."/>
            <person name="Weissenbach J."/>
            <person name="Medigue C."/>
            <person name="Le Paslier D."/>
        </authorList>
    </citation>
    <scope>NUCLEOTIDE SEQUENCE</scope>
</reference>
<comment type="pathway">
    <text evidence="1">Cofactor biosynthesis; NAD(+) biosynthesis; nicotinate D-ribonucleotide from nicotinate: step 1/1.</text>
</comment>
<name>E6QMS3_9ZZZZ</name>
<dbReference type="Pfam" id="PF04095">
    <property type="entry name" value="NAPRTase"/>
    <property type="match status" value="1"/>
</dbReference>
<gene>
    <name evidence="9" type="primary">pncB</name>
    <name evidence="9" type="ORF">CARN6_2021</name>
</gene>
<dbReference type="InterPro" id="IPR006406">
    <property type="entry name" value="Nic_PRibTrfase"/>
</dbReference>
<feature type="domain" description="Nicotinate phosphoribosyltransferase N-terminal" evidence="8">
    <location>
        <begin position="24"/>
        <end position="149"/>
    </location>
</feature>
<evidence type="ECO:0000256" key="1">
    <source>
        <dbReference type="ARBA" id="ARBA00004952"/>
    </source>
</evidence>
<dbReference type="GO" id="GO:0004516">
    <property type="term" value="F:nicotinate phosphoribosyltransferase activity"/>
    <property type="evidence" value="ECO:0007669"/>
    <property type="project" value="UniProtKB-EC"/>
</dbReference>
<dbReference type="GO" id="GO:0034355">
    <property type="term" value="P:NAD+ biosynthetic process via the salvage pathway"/>
    <property type="evidence" value="ECO:0007669"/>
    <property type="project" value="TreeGrafter"/>
</dbReference>
<dbReference type="Gene3D" id="3.20.140.10">
    <property type="entry name" value="nicotinate phosphoribosyltransferase"/>
    <property type="match status" value="2"/>
</dbReference>
<sequence>MIVNLAERAHNHNWRVDPIVRSLLDTDFYKLLMLQFIWKHFPQVEVAFTIVNRSSSVRLAEIISEDDLRMQLDYVRNLRFRKSELIWLAGNSFYGTRGIFEPEFLEWLDRDLRLPEYSIASVDGQLQLRFAGPWPMVTLWEVYALSILSELKSRFAMRDLSEFSLDILYARAKARLWGKIERLRGVPELRVADFGTRRRHSFLWQEYVVKAMRDSLVESFTGTSNTYLAYKHDLEAIGTNAHELPMALAALTDNDTQLKASQYHLLDLWQNTYKRELLVMLPDTFGTTQFLRDAPDWVADWTGQRIDSKDPYVAGEEYIAWLGQRGRDPRNKRIIASDGLDVEQILGLHAHFSGAIQPGFTARDFHRAEDFLDGNKWVPGRRIRFSAGWGTLLTNDFRDCDPMGNTGAESAFDPISLVCKLSEANGRATVKLSDNFAKAMGTAEDLERYQRVFGVEGLDNLPQLV</sequence>
<comment type="similarity">
    <text evidence="2">Belongs to the NAPRTase family.</text>
</comment>
<protein>
    <recommendedName>
        <fullName evidence="3">nicotinate phosphoribosyltransferase</fullName>
        <ecNumber evidence="3">6.3.4.21</ecNumber>
    </recommendedName>
</protein>
<keyword evidence="4" id="KW-0597">Phosphoprotein</keyword>
<keyword evidence="6" id="KW-0662">Pyridine nucleotide biosynthesis</keyword>
<dbReference type="GO" id="GO:0016757">
    <property type="term" value="F:glycosyltransferase activity"/>
    <property type="evidence" value="ECO:0007669"/>
    <property type="project" value="UniProtKB-KW"/>
</dbReference>